<dbReference type="AlphaFoldDB" id="A0A182J8S0"/>
<dbReference type="InterPro" id="IPR011992">
    <property type="entry name" value="EF-hand-dom_pair"/>
</dbReference>
<accession>A0A182J8S0</accession>
<evidence type="ECO:0000256" key="1">
    <source>
        <dbReference type="ARBA" id="ARBA00022729"/>
    </source>
</evidence>
<evidence type="ECO:0000313" key="6">
    <source>
        <dbReference type="EnsemblMetazoa" id="AATE013528-PA.1"/>
    </source>
</evidence>
<evidence type="ECO:0000256" key="4">
    <source>
        <dbReference type="SAM" id="MobiDB-lite"/>
    </source>
</evidence>
<dbReference type="InterPro" id="IPR002048">
    <property type="entry name" value="EF_hand_dom"/>
</dbReference>
<dbReference type="EnsemblMetazoa" id="AATE013528-RA">
    <property type="protein sequence ID" value="AATE013528-PA.1"/>
    <property type="gene ID" value="AATE013528"/>
</dbReference>
<dbReference type="PANTHER" id="PTHR23104">
    <property type="entry name" value="MULTIPLE COAGULATION FACTOR DEFICIENCY PROTEIN 2 NEURAL STEM CELL DERIVED NEURONAL SURVIVAL PROTEIN"/>
    <property type="match status" value="1"/>
</dbReference>
<evidence type="ECO:0000256" key="5">
    <source>
        <dbReference type="SAM" id="SignalP"/>
    </source>
</evidence>
<dbReference type="PROSITE" id="PS00018">
    <property type="entry name" value="EF_HAND_1"/>
    <property type="match status" value="2"/>
</dbReference>
<dbReference type="PANTHER" id="PTHR23104:SF1">
    <property type="entry name" value="EF-HAND DOMAIN-CONTAINING PROTEIN"/>
    <property type="match status" value="1"/>
</dbReference>
<feature type="compositionally biased region" description="Polar residues" evidence="4">
    <location>
        <begin position="206"/>
        <end position="222"/>
    </location>
</feature>
<dbReference type="SUPFAM" id="SSF47473">
    <property type="entry name" value="EF-hand"/>
    <property type="match status" value="1"/>
</dbReference>
<name>A0A182J8S0_ANOAO</name>
<dbReference type="VEuPathDB" id="VectorBase:AATE013528"/>
<evidence type="ECO:0000256" key="2">
    <source>
        <dbReference type="ARBA" id="ARBA00022737"/>
    </source>
</evidence>
<dbReference type="STRING" id="41427.A0A182J8S0"/>
<keyword evidence="1 5" id="KW-0732">Signal</keyword>
<evidence type="ECO:0000256" key="3">
    <source>
        <dbReference type="ARBA" id="ARBA00022837"/>
    </source>
</evidence>
<sequence>MISVLRSSSLLHYGVLCATLIHVLVTTVAAKGPHHPRGEFSRKSGKEHLNQHLKPEQDHLEDDLKGLPIGEQSLTEMSEDEKNFYYFKLHDSDNNDNLDGLEMLHAATHHSHHHSSAGGQLHGIERTVKQSSENPALSLEEEEFNHIVDVIDDFIEFADADRNGLLNYPEYINAINLSEPKVAAADRLHSESDSPEDESHRAEAEANSNAVGSDESTGSIPN</sequence>
<dbReference type="PROSITE" id="PS50222">
    <property type="entry name" value="EF_HAND_2"/>
    <property type="match status" value="1"/>
</dbReference>
<protein>
    <submittedName>
        <fullName evidence="6">Uncharacterized protein</fullName>
    </submittedName>
</protein>
<dbReference type="GO" id="GO:0005509">
    <property type="term" value="F:calcium ion binding"/>
    <property type="evidence" value="ECO:0007669"/>
    <property type="project" value="InterPro"/>
</dbReference>
<reference evidence="6" key="1">
    <citation type="submission" date="2022-08" db="UniProtKB">
        <authorList>
            <consortium name="EnsemblMetazoa"/>
        </authorList>
    </citation>
    <scope>IDENTIFICATION</scope>
    <source>
        <strain evidence="6">EBRO</strain>
    </source>
</reference>
<feature type="region of interest" description="Disordered" evidence="4">
    <location>
        <begin position="184"/>
        <end position="222"/>
    </location>
</feature>
<feature type="compositionally biased region" description="Basic and acidic residues" evidence="4">
    <location>
        <begin position="184"/>
        <end position="204"/>
    </location>
</feature>
<dbReference type="InterPro" id="IPR018247">
    <property type="entry name" value="EF_Hand_1_Ca_BS"/>
</dbReference>
<proteinExistence type="predicted"/>
<feature type="chain" id="PRO_5043691346" evidence="5">
    <location>
        <begin position="31"/>
        <end position="222"/>
    </location>
</feature>
<keyword evidence="3" id="KW-0106">Calcium</keyword>
<feature type="signal peptide" evidence="5">
    <location>
        <begin position="1"/>
        <end position="30"/>
    </location>
</feature>
<dbReference type="InterPro" id="IPR052110">
    <property type="entry name" value="MCFD2-like"/>
</dbReference>
<organism evidence="6">
    <name type="scientific">Anopheles atroparvus</name>
    <name type="common">European mosquito</name>
    <dbReference type="NCBI Taxonomy" id="41427"/>
    <lineage>
        <taxon>Eukaryota</taxon>
        <taxon>Metazoa</taxon>
        <taxon>Ecdysozoa</taxon>
        <taxon>Arthropoda</taxon>
        <taxon>Hexapoda</taxon>
        <taxon>Insecta</taxon>
        <taxon>Pterygota</taxon>
        <taxon>Neoptera</taxon>
        <taxon>Endopterygota</taxon>
        <taxon>Diptera</taxon>
        <taxon>Nematocera</taxon>
        <taxon>Culicoidea</taxon>
        <taxon>Culicidae</taxon>
        <taxon>Anophelinae</taxon>
        <taxon>Anopheles</taxon>
    </lineage>
</organism>
<dbReference type="Gene3D" id="1.10.238.10">
    <property type="entry name" value="EF-hand"/>
    <property type="match status" value="1"/>
</dbReference>
<keyword evidence="2" id="KW-0677">Repeat</keyword>